<dbReference type="EMBL" id="BAAAUD010000032">
    <property type="protein sequence ID" value="GAA2942787.1"/>
    <property type="molecule type" value="Genomic_DNA"/>
</dbReference>
<keyword evidence="4" id="KW-1185">Reference proteome</keyword>
<name>A0ABN3XBC0_9ACTN</name>
<evidence type="ECO:0000313" key="3">
    <source>
        <dbReference type="EMBL" id="GAA2942787.1"/>
    </source>
</evidence>
<protein>
    <recommendedName>
        <fullName evidence="2">Transposase IS110-like N-terminal domain-containing protein</fullName>
    </recommendedName>
</protein>
<accession>A0ABN3XBC0</accession>
<dbReference type="InterPro" id="IPR002525">
    <property type="entry name" value="Transp_IS110-like_N"/>
</dbReference>
<feature type="region of interest" description="Disordered" evidence="1">
    <location>
        <begin position="85"/>
        <end position="122"/>
    </location>
</feature>
<reference evidence="3 4" key="1">
    <citation type="journal article" date="2019" name="Int. J. Syst. Evol. Microbiol.">
        <title>The Global Catalogue of Microorganisms (GCM) 10K type strain sequencing project: providing services to taxonomists for standard genome sequencing and annotation.</title>
        <authorList>
            <consortium name="The Broad Institute Genomics Platform"/>
            <consortium name="The Broad Institute Genome Sequencing Center for Infectious Disease"/>
            <person name="Wu L."/>
            <person name="Ma J."/>
        </authorList>
    </citation>
    <scope>NUCLEOTIDE SEQUENCE [LARGE SCALE GENOMIC DNA]</scope>
    <source>
        <strain evidence="3 4">JCM 9088</strain>
    </source>
</reference>
<feature type="domain" description="Transposase IS110-like N-terminal" evidence="2">
    <location>
        <begin position="8"/>
        <end position="88"/>
    </location>
</feature>
<comment type="caution">
    <text evidence="3">The sequence shown here is derived from an EMBL/GenBank/DDBJ whole genome shotgun (WGS) entry which is preliminary data.</text>
</comment>
<feature type="region of interest" description="Disordered" evidence="1">
    <location>
        <begin position="135"/>
        <end position="175"/>
    </location>
</feature>
<gene>
    <name evidence="3" type="ORF">GCM10010446_30100</name>
</gene>
<feature type="compositionally biased region" description="Polar residues" evidence="1">
    <location>
        <begin position="164"/>
        <end position="175"/>
    </location>
</feature>
<dbReference type="Proteomes" id="UP001500403">
    <property type="component" value="Unassembled WGS sequence"/>
</dbReference>
<evidence type="ECO:0000313" key="4">
    <source>
        <dbReference type="Proteomes" id="UP001500403"/>
    </source>
</evidence>
<dbReference type="Pfam" id="PF01548">
    <property type="entry name" value="DEDD_Tnp_IS110"/>
    <property type="match status" value="1"/>
</dbReference>
<feature type="compositionally biased region" description="Low complexity" evidence="1">
    <location>
        <begin position="86"/>
        <end position="97"/>
    </location>
</feature>
<evidence type="ECO:0000259" key="2">
    <source>
        <dbReference type="Pfam" id="PF01548"/>
    </source>
</evidence>
<proteinExistence type="predicted"/>
<evidence type="ECO:0000256" key="1">
    <source>
        <dbReference type="SAM" id="MobiDB-lite"/>
    </source>
</evidence>
<organism evidence="3 4">
    <name type="scientific">Streptomyces enissocaesilis</name>
    <dbReference type="NCBI Taxonomy" id="332589"/>
    <lineage>
        <taxon>Bacteria</taxon>
        <taxon>Bacillati</taxon>
        <taxon>Actinomycetota</taxon>
        <taxon>Actinomycetes</taxon>
        <taxon>Kitasatosporales</taxon>
        <taxon>Streptomycetaceae</taxon>
        <taxon>Streptomyces</taxon>
        <taxon>Streptomyces rochei group</taxon>
    </lineage>
</organism>
<sequence>MDVPELWAGTDAGKAEHHCVVIEADGKRKLSRRVADDETALLDLSGDVLALSEGGPVTWAIDSSAGGAALVIALLTDNRQQVLYIPGRPGPADDAAPNTEHASAPANGEATAPEPNPHHARRGCSTRAILVGPRSLHRTIPWPRTAALRPSSPTPRGWDAGATSGPSPSRTSGAT</sequence>